<dbReference type="InterPro" id="IPR019095">
    <property type="entry name" value="Mediator_Med18"/>
</dbReference>
<comment type="subunit">
    <text evidence="1">Component of the Mediator complex.</text>
</comment>
<accession>A0AAJ0FHW7</accession>
<dbReference type="AlphaFoldDB" id="A0AAJ0FHW7"/>
<dbReference type="GO" id="GO:0016592">
    <property type="term" value="C:mediator complex"/>
    <property type="evidence" value="ECO:0007669"/>
    <property type="project" value="InterPro"/>
</dbReference>
<proteinExistence type="inferred from homology"/>
<dbReference type="EMBL" id="MU839827">
    <property type="protein sequence ID" value="KAK1761505.1"/>
    <property type="molecule type" value="Genomic_DNA"/>
</dbReference>
<evidence type="ECO:0000313" key="3">
    <source>
        <dbReference type="Proteomes" id="UP001239445"/>
    </source>
</evidence>
<name>A0AAJ0FHW7_9PEZI</name>
<comment type="caution">
    <text evidence="2">The sequence shown here is derived from an EMBL/GenBank/DDBJ whole genome shotgun (WGS) entry which is preliminary data.</text>
</comment>
<dbReference type="Proteomes" id="UP001239445">
    <property type="component" value="Unassembled WGS sequence"/>
</dbReference>
<keyword evidence="1" id="KW-0805">Transcription regulation</keyword>
<keyword evidence="1" id="KW-0010">Activator</keyword>
<dbReference type="GO" id="GO:0003712">
    <property type="term" value="F:transcription coregulator activity"/>
    <property type="evidence" value="ECO:0007669"/>
    <property type="project" value="InterPro"/>
</dbReference>
<evidence type="ECO:0000313" key="2">
    <source>
        <dbReference type="EMBL" id="KAK1761505.1"/>
    </source>
</evidence>
<protein>
    <recommendedName>
        <fullName evidence="1">Mediator of RNA polymerase II transcription subunit 18</fullName>
    </recommendedName>
    <alternativeName>
        <fullName evidence="1">Mediator complex subunit 18</fullName>
    </alternativeName>
</protein>
<comment type="similarity">
    <text evidence="1">Belongs to the Mediator complex subunit 18 family.</text>
</comment>
<reference evidence="2" key="1">
    <citation type="submission" date="2023-06" db="EMBL/GenBank/DDBJ databases">
        <title>Genome-scale phylogeny and comparative genomics of the fungal order Sordariales.</title>
        <authorList>
            <consortium name="Lawrence Berkeley National Laboratory"/>
            <person name="Hensen N."/>
            <person name="Bonometti L."/>
            <person name="Westerberg I."/>
            <person name="Brannstrom I.O."/>
            <person name="Guillou S."/>
            <person name="Cros-Aarteil S."/>
            <person name="Calhoun S."/>
            <person name="Haridas S."/>
            <person name="Kuo A."/>
            <person name="Mondo S."/>
            <person name="Pangilinan J."/>
            <person name="Riley R."/>
            <person name="Labutti K."/>
            <person name="Andreopoulos B."/>
            <person name="Lipzen A."/>
            <person name="Chen C."/>
            <person name="Yanf M."/>
            <person name="Daum C."/>
            <person name="Ng V."/>
            <person name="Clum A."/>
            <person name="Steindorff A."/>
            <person name="Ohm R."/>
            <person name="Martin F."/>
            <person name="Silar P."/>
            <person name="Natvig D."/>
            <person name="Lalanne C."/>
            <person name="Gautier V."/>
            <person name="Ament-Velasquez S.L."/>
            <person name="Kruys A."/>
            <person name="Hutchinson M.I."/>
            <person name="Powell A.J."/>
            <person name="Barry K."/>
            <person name="Miller A.N."/>
            <person name="Grigoriev I.V."/>
            <person name="Debuchy R."/>
            <person name="Gladieux P."/>
            <person name="Thoren M.H."/>
            <person name="Johannesson H."/>
        </authorList>
    </citation>
    <scope>NUCLEOTIDE SEQUENCE</scope>
    <source>
        <strain evidence="2">PSN4</strain>
    </source>
</reference>
<dbReference type="Gene3D" id="2.40.320.10">
    <property type="entry name" value="Hypothetical Protein Pfu-838710-001"/>
    <property type="match status" value="1"/>
</dbReference>
<gene>
    <name evidence="1" type="primary">MED18</name>
    <name evidence="2" type="ORF">QBC47DRAFT_30572</name>
</gene>
<sequence>MVLYEVYLTAAVSDADAPKARALLGGVTEMSERHQFTKVRYLQREDPKPNSLDRFKELAKEKSPNASRWEQLHQILSKQSYILQERVNITNEVASANSGMPPPPLSANKPPLLKWNDWPDPQTQSYPAFITQRKTIEIADRRLNKILADSKFGTKSQSIEESYSWSLKNVEYTLTKFYYITTADPQHILDQTSWQPLAPMWILFVRLHSDHSPERMRQVQAQLKEVRERFFGIFDFRVFDRRAQDTRIMQPRP</sequence>
<keyword evidence="3" id="KW-1185">Reference proteome</keyword>
<comment type="subcellular location">
    <subcellularLocation>
        <location evidence="1">Nucleus</location>
    </subcellularLocation>
</comment>
<dbReference type="GO" id="GO:0006357">
    <property type="term" value="P:regulation of transcription by RNA polymerase II"/>
    <property type="evidence" value="ECO:0007669"/>
    <property type="project" value="InterPro"/>
</dbReference>
<evidence type="ECO:0000256" key="1">
    <source>
        <dbReference type="RuleBase" id="RU364150"/>
    </source>
</evidence>
<comment type="function">
    <text evidence="1">Component of the Mediator complex, a coactivator involved in the regulated transcription of nearly all RNA polymerase II-dependent genes. Mediator functions as a bridge to convey information from gene-specific regulatory proteins to the basal RNA polymerase II transcription machinery. Mediator is recruited to promoters by direct interactions with regulatory proteins and serves as a scaffold for the assembly of a functional preinitiation complex with RNA polymerase II and the general transcription factors.</text>
</comment>
<keyword evidence="1" id="KW-0804">Transcription</keyword>
<dbReference type="Pfam" id="PF09637">
    <property type="entry name" value="Med18"/>
    <property type="match status" value="1"/>
</dbReference>
<keyword evidence="1" id="KW-0539">Nucleus</keyword>
<organism evidence="2 3">
    <name type="scientific">Echria macrotheca</name>
    <dbReference type="NCBI Taxonomy" id="438768"/>
    <lineage>
        <taxon>Eukaryota</taxon>
        <taxon>Fungi</taxon>
        <taxon>Dikarya</taxon>
        <taxon>Ascomycota</taxon>
        <taxon>Pezizomycotina</taxon>
        <taxon>Sordariomycetes</taxon>
        <taxon>Sordariomycetidae</taxon>
        <taxon>Sordariales</taxon>
        <taxon>Schizotheciaceae</taxon>
        <taxon>Echria</taxon>
    </lineage>
</organism>